<feature type="transmembrane region" description="Helical" evidence="1">
    <location>
        <begin position="6"/>
        <end position="23"/>
    </location>
</feature>
<comment type="caution">
    <text evidence="2">The sequence shown here is derived from an EMBL/GenBank/DDBJ whole genome shotgun (WGS) entry which is preliminary data.</text>
</comment>
<keyword evidence="1" id="KW-0472">Membrane</keyword>
<reference evidence="2" key="1">
    <citation type="submission" date="2023-10" db="EMBL/GenBank/DDBJ databases">
        <title>Genome assembly of Pristionchus species.</title>
        <authorList>
            <person name="Yoshida K."/>
            <person name="Sommer R.J."/>
        </authorList>
    </citation>
    <scope>NUCLEOTIDE SEQUENCE</scope>
    <source>
        <strain evidence="2">RS0144</strain>
    </source>
</reference>
<protein>
    <recommendedName>
        <fullName evidence="4">G protein-coupled receptor</fullName>
    </recommendedName>
</protein>
<feature type="non-terminal residue" evidence="2">
    <location>
        <position position="1"/>
    </location>
</feature>
<evidence type="ECO:0008006" key="4">
    <source>
        <dbReference type="Google" id="ProtNLM"/>
    </source>
</evidence>
<sequence length="63" mass="7087">GCFFMAAIEISVLASGSAAMNVCRTRYMRMYGKSSLTARYQVKEAYEMSRAMIPAYITSFLLK</sequence>
<keyword evidence="1" id="KW-1133">Transmembrane helix</keyword>
<evidence type="ECO:0000313" key="2">
    <source>
        <dbReference type="EMBL" id="GMS93264.1"/>
    </source>
</evidence>
<organism evidence="2 3">
    <name type="scientific">Pristionchus entomophagus</name>
    <dbReference type="NCBI Taxonomy" id="358040"/>
    <lineage>
        <taxon>Eukaryota</taxon>
        <taxon>Metazoa</taxon>
        <taxon>Ecdysozoa</taxon>
        <taxon>Nematoda</taxon>
        <taxon>Chromadorea</taxon>
        <taxon>Rhabditida</taxon>
        <taxon>Rhabditina</taxon>
        <taxon>Diplogasteromorpha</taxon>
        <taxon>Diplogasteroidea</taxon>
        <taxon>Neodiplogasteridae</taxon>
        <taxon>Pristionchus</taxon>
    </lineage>
</organism>
<dbReference type="Proteomes" id="UP001432027">
    <property type="component" value="Unassembled WGS sequence"/>
</dbReference>
<gene>
    <name evidence="2" type="ORF">PENTCL1PPCAC_15439</name>
</gene>
<evidence type="ECO:0000256" key="1">
    <source>
        <dbReference type="SAM" id="Phobius"/>
    </source>
</evidence>
<accession>A0AAV5TGD8</accession>
<proteinExistence type="predicted"/>
<evidence type="ECO:0000313" key="3">
    <source>
        <dbReference type="Proteomes" id="UP001432027"/>
    </source>
</evidence>
<feature type="non-terminal residue" evidence="2">
    <location>
        <position position="63"/>
    </location>
</feature>
<keyword evidence="1" id="KW-0812">Transmembrane</keyword>
<keyword evidence="3" id="KW-1185">Reference proteome</keyword>
<name>A0AAV5TGD8_9BILA</name>
<dbReference type="EMBL" id="BTSX01000004">
    <property type="protein sequence ID" value="GMS93264.1"/>
    <property type="molecule type" value="Genomic_DNA"/>
</dbReference>
<dbReference type="AlphaFoldDB" id="A0AAV5TGD8"/>